<dbReference type="Gene3D" id="1.10.10.10">
    <property type="entry name" value="Winged helix-like DNA-binding domain superfamily/Winged helix DNA-binding domain"/>
    <property type="match status" value="1"/>
</dbReference>
<evidence type="ECO:0000313" key="2">
    <source>
        <dbReference type="Proteomes" id="UP001497602"/>
    </source>
</evidence>
<dbReference type="InterPro" id="IPR036390">
    <property type="entry name" value="WH_DNA-bd_sf"/>
</dbReference>
<dbReference type="InterPro" id="IPR036388">
    <property type="entry name" value="WH-like_DNA-bd_sf"/>
</dbReference>
<dbReference type="Pfam" id="PF01475">
    <property type="entry name" value="FUR"/>
    <property type="match status" value="1"/>
</dbReference>
<dbReference type="SUPFAM" id="SSF46785">
    <property type="entry name" value="Winged helix' DNA-binding domain"/>
    <property type="match status" value="1"/>
</dbReference>
<dbReference type="InterPro" id="IPR002481">
    <property type="entry name" value="FUR"/>
</dbReference>
<proteinExistence type="predicted"/>
<name>A0ABM9PPJ5_9FLAO</name>
<comment type="caution">
    <text evidence="1">The sequence shown here is derived from an EMBL/GenBank/DDBJ whole genome shotgun (WGS) entry which is preliminary data.</text>
</comment>
<evidence type="ECO:0000313" key="1">
    <source>
        <dbReference type="EMBL" id="CAL2107681.1"/>
    </source>
</evidence>
<dbReference type="EMBL" id="CAXJRC010000041">
    <property type="protein sequence ID" value="CAL2107681.1"/>
    <property type="molecule type" value="Genomic_DNA"/>
</dbReference>
<gene>
    <name evidence="1" type="ORF">T190115A13A_40203</name>
</gene>
<sequence length="125" mass="14048">MSVIRKTKSVNTIVNYFDKSKQAISVVDLVDMLKKEMNKSTVYRILDRLEHDGIIHSFLGKSGIKWYAKCTGCSSEKHIDVHPHFQCQECGAVECISIDVTIPTIANYQINSAQLLLLGSCRNCI</sequence>
<dbReference type="RefSeq" id="WP_348739279.1">
    <property type="nucleotide sequence ID" value="NZ_CAXJRC010000041.1"/>
</dbReference>
<accession>A0ABM9PPJ5</accession>
<reference evidence="1 2" key="1">
    <citation type="submission" date="2024-05" db="EMBL/GenBank/DDBJ databases">
        <authorList>
            <person name="Duchaud E."/>
        </authorList>
    </citation>
    <scope>NUCLEOTIDE SEQUENCE [LARGE SCALE GENOMIC DNA]</scope>
    <source>
        <strain evidence="1">Ena-SAMPLE-TAB-13-05-2024-13:56:06:370-140305</strain>
    </source>
</reference>
<keyword evidence="2" id="KW-1185">Reference proteome</keyword>
<dbReference type="Proteomes" id="UP001497602">
    <property type="component" value="Unassembled WGS sequence"/>
</dbReference>
<evidence type="ECO:0008006" key="3">
    <source>
        <dbReference type="Google" id="ProtNLM"/>
    </source>
</evidence>
<organism evidence="1 2">
    <name type="scientific">Tenacibaculum vairaonense</name>
    <dbReference type="NCBI Taxonomy" id="3137860"/>
    <lineage>
        <taxon>Bacteria</taxon>
        <taxon>Pseudomonadati</taxon>
        <taxon>Bacteroidota</taxon>
        <taxon>Flavobacteriia</taxon>
        <taxon>Flavobacteriales</taxon>
        <taxon>Flavobacteriaceae</taxon>
        <taxon>Tenacibaculum</taxon>
    </lineage>
</organism>
<protein>
    <recommendedName>
        <fullName evidence="3">Transcriptional regulator</fullName>
    </recommendedName>
</protein>